<dbReference type="Pfam" id="PF09351">
    <property type="entry name" value="DUF1993"/>
    <property type="match status" value="1"/>
</dbReference>
<dbReference type="InterPro" id="IPR018531">
    <property type="entry name" value="DUF1993"/>
</dbReference>
<accession>A0A9W9C5I5</accession>
<dbReference type="AlphaFoldDB" id="A0A9W9C5I5"/>
<dbReference type="Gene3D" id="1.20.120.450">
    <property type="entry name" value="dinb family like domain"/>
    <property type="match status" value="1"/>
</dbReference>
<reference evidence="1" key="1">
    <citation type="submission" date="2022-10" db="EMBL/GenBank/DDBJ databases">
        <title>Tapping the CABI collections for fungal endophytes: first genome assemblies for Collariella, Neodidymelliopsis, Ascochyta clinopodiicola, Didymella pomorum, Didymosphaeria variabile, Neocosmospora piperis and Neocucurbitaria cava.</title>
        <authorList>
            <person name="Hill R."/>
        </authorList>
    </citation>
    <scope>NUCLEOTIDE SEQUENCE</scope>
    <source>
        <strain evidence="1">IMI 360193</strain>
    </source>
</reference>
<gene>
    <name evidence="1" type="ORF">N0V87_000282</name>
</gene>
<sequence length="203" mass="23183">MDFNILFSTSVFILITIMAPKSFHTVALEPIIFGLQNAAAVVRKGEAHVKANDIDPNEYLTARLYPDMGDFCYQVYRFTDTAKFIVERSNPSAPTLTLPDEEKTFPELLARIEKTLEYVRSIEVDLLDDREDFEVVLHLLKHLPKGPLEVKFTAFEYVTRQAHPNFWFHVTTMYDILRHKGVSVGKMDYSNGAGLIPVKWLGA</sequence>
<keyword evidence="2" id="KW-1185">Reference proteome</keyword>
<evidence type="ECO:0000313" key="2">
    <source>
        <dbReference type="Proteomes" id="UP001140562"/>
    </source>
</evidence>
<evidence type="ECO:0000313" key="1">
    <source>
        <dbReference type="EMBL" id="KAJ4343515.1"/>
    </source>
</evidence>
<organism evidence="1 2">
    <name type="scientific">Didymella glomerata</name>
    <dbReference type="NCBI Taxonomy" id="749621"/>
    <lineage>
        <taxon>Eukaryota</taxon>
        <taxon>Fungi</taxon>
        <taxon>Dikarya</taxon>
        <taxon>Ascomycota</taxon>
        <taxon>Pezizomycotina</taxon>
        <taxon>Dothideomycetes</taxon>
        <taxon>Pleosporomycetidae</taxon>
        <taxon>Pleosporales</taxon>
        <taxon>Pleosporineae</taxon>
        <taxon>Didymellaceae</taxon>
        <taxon>Didymella</taxon>
    </lineage>
</organism>
<dbReference type="PANTHER" id="PTHR36922:SF1">
    <property type="entry name" value="DUF1993 DOMAIN-CONTAINING PROTEIN"/>
    <property type="match status" value="1"/>
</dbReference>
<dbReference type="OrthoDB" id="3724345at2759"/>
<dbReference type="PANTHER" id="PTHR36922">
    <property type="entry name" value="BLL2446 PROTEIN"/>
    <property type="match status" value="1"/>
</dbReference>
<proteinExistence type="predicted"/>
<dbReference type="InterPro" id="IPR034660">
    <property type="entry name" value="DinB/YfiT-like"/>
</dbReference>
<protein>
    <submittedName>
        <fullName evidence="1">Uncharacterized protein</fullName>
    </submittedName>
</protein>
<dbReference type="SUPFAM" id="SSF109854">
    <property type="entry name" value="DinB/YfiT-like putative metalloenzymes"/>
    <property type="match status" value="1"/>
</dbReference>
<comment type="caution">
    <text evidence="1">The sequence shown here is derived from an EMBL/GenBank/DDBJ whole genome shotgun (WGS) entry which is preliminary data.</text>
</comment>
<name>A0A9W9C5I5_9PLEO</name>
<dbReference type="Proteomes" id="UP001140562">
    <property type="component" value="Unassembled WGS sequence"/>
</dbReference>
<dbReference type="EMBL" id="JAPEUV010000002">
    <property type="protein sequence ID" value="KAJ4343515.1"/>
    <property type="molecule type" value="Genomic_DNA"/>
</dbReference>